<name>A0A7I8L7X7_SPIIN</name>
<organism evidence="1 2">
    <name type="scientific">Spirodela intermedia</name>
    <name type="common">Intermediate duckweed</name>
    <dbReference type="NCBI Taxonomy" id="51605"/>
    <lineage>
        <taxon>Eukaryota</taxon>
        <taxon>Viridiplantae</taxon>
        <taxon>Streptophyta</taxon>
        <taxon>Embryophyta</taxon>
        <taxon>Tracheophyta</taxon>
        <taxon>Spermatophyta</taxon>
        <taxon>Magnoliopsida</taxon>
        <taxon>Liliopsida</taxon>
        <taxon>Araceae</taxon>
        <taxon>Lemnoideae</taxon>
        <taxon>Spirodela</taxon>
    </lineage>
</organism>
<evidence type="ECO:0000313" key="2">
    <source>
        <dbReference type="Proteomes" id="UP000663760"/>
    </source>
</evidence>
<gene>
    <name evidence="1" type="ORF">SI8410_12016540</name>
</gene>
<dbReference type="AlphaFoldDB" id="A0A7I8L7X7"/>
<reference evidence="1" key="1">
    <citation type="submission" date="2020-02" db="EMBL/GenBank/DDBJ databases">
        <authorList>
            <person name="Scholz U."/>
            <person name="Mascher M."/>
            <person name="Fiebig A."/>
        </authorList>
    </citation>
    <scope>NUCLEOTIDE SEQUENCE</scope>
</reference>
<keyword evidence="2" id="KW-1185">Reference proteome</keyword>
<protein>
    <submittedName>
        <fullName evidence="1">Uncharacterized protein</fullName>
    </submittedName>
</protein>
<dbReference type="EMBL" id="LR746275">
    <property type="protein sequence ID" value="CAA7405862.1"/>
    <property type="molecule type" value="Genomic_DNA"/>
</dbReference>
<dbReference type="Proteomes" id="UP000663760">
    <property type="component" value="Chromosome 12"/>
</dbReference>
<proteinExistence type="predicted"/>
<evidence type="ECO:0000313" key="1">
    <source>
        <dbReference type="EMBL" id="CAA7405862.1"/>
    </source>
</evidence>
<sequence>MDAPRVQAGRRLGLINIHGVFPARLLATYPKVDHALVTRASAVLRRYISANAFTSCASLPVCCCSSWLGWWKLTFTPVDAARPL</sequence>
<accession>A0A7I8L7X7</accession>